<protein>
    <recommendedName>
        <fullName evidence="3">F-box domain-containing protein</fullName>
    </recommendedName>
</protein>
<reference evidence="1 2" key="1">
    <citation type="submission" date="2021-12" db="EMBL/GenBank/DDBJ databases">
        <title>High titer production of polyol ester of fatty acids by Rhodotorula paludigena BS15 towards product separation-free biomass refinery.</title>
        <authorList>
            <person name="Mano J."/>
            <person name="Ono H."/>
            <person name="Tanaka T."/>
            <person name="Naito K."/>
            <person name="Sushida H."/>
            <person name="Ike M."/>
            <person name="Tokuyasu K."/>
            <person name="Kitaoka M."/>
        </authorList>
    </citation>
    <scope>NUCLEOTIDE SEQUENCE [LARGE SCALE GENOMIC DNA]</scope>
    <source>
        <strain evidence="1 2">BS15</strain>
    </source>
</reference>
<proteinExistence type="predicted"/>
<dbReference type="Gene3D" id="3.80.10.10">
    <property type="entry name" value="Ribonuclease Inhibitor"/>
    <property type="match status" value="1"/>
</dbReference>
<organism evidence="1 2">
    <name type="scientific">Rhodotorula paludigena</name>
    <dbReference type="NCBI Taxonomy" id="86838"/>
    <lineage>
        <taxon>Eukaryota</taxon>
        <taxon>Fungi</taxon>
        <taxon>Dikarya</taxon>
        <taxon>Basidiomycota</taxon>
        <taxon>Pucciniomycotina</taxon>
        <taxon>Microbotryomycetes</taxon>
        <taxon>Sporidiobolales</taxon>
        <taxon>Sporidiobolaceae</taxon>
        <taxon>Rhodotorula</taxon>
    </lineage>
</organism>
<dbReference type="AlphaFoldDB" id="A0AAV5GFS4"/>
<evidence type="ECO:0000313" key="1">
    <source>
        <dbReference type="EMBL" id="GJN91311.1"/>
    </source>
</evidence>
<comment type="caution">
    <text evidence="1">The sequence shown here is derived from an EMBL/GenBank/DDBJ whole genome shotgun (WGS) entry which is preliminary data.</text>
</comment>
<evidence type="ECO:0008006" key="3">
    <source>
        <dbReference type="Google" id="ProtNLM"/>
    </source>
</evidence>
<keyword evidence="2" id="KW-1185">Reference proteome</keyword>
<accession>A0AAV5GFS4</accession>
<gene>
    <name evidence="1" type="ORF">Rhopal_004330-T1</name>
</gene>
<evidence type="ECO:0000313" key="2">
    <source>
        <dbReference type="Proteomes" id="UP001342314"/>
    </source>
</evidence>
<name>A0AAV5GFS4_9BASI</name>
<dbReference type="SUPFAM" id="SSF52047">
    <property type="entry name" value="RNI-like"/>
    <property type="match status" value="1"/>
</dbReference>
<sequence>MSTPASSSSPRAVSLLSLPNETLKQIVDLVHAQDKCFGFARSTVTRSVYGRSEIRTQSARHIPNGAEMLWSYWHGRGVAALSCVNKQLRGLALPALLETLSRKQCIKQYALYRLPRTPAAAMVQHLDLRLGRYDYYESTNRMGLLPLAALLHQLPSLSRLTLDEASGAPTALDPGEERVREELHEAFLALAPRIRSLAVYTRNEKLLDVLQRCTSSAALESLVVHSRINDPLVDQGGRLPALLSGLRLQHLAFSADHELGSEAESEAGPDELDVEVPPVWFITFAMPTLRSFTYRSERLLPVGLIRLIATAFPNLEQLSLTTGEPEGIDLSDRLSFETLPNLRRLTLQDSHAWPDDFVHHFFGLVKLPALETLVVTDVFKPPNCRLVSTLLPALPPSVRNVVLLDTVKPVSATHHCEAANIVALAAHHGVRIDFPPPSPRFEDLDDLESRTSPFSRSLPSDLHKLHDGIVRESVKWLSEHHDHVVRNGDDAGLAELAQLCEPIRMREFIEKE</sequence>
<dbReference type="InterPro" id="IPR032675">
    <property type="entry name" value="LRR_dom_sf"/>
</dbReference>
<dbReference type="Proteomes" id="UP001342314">
    <property type="component" value="Unassembled WGS sequence"/>
</dbReference>
<dbReference type="EMBL" id="BQKY01000008">
    <property type="protein sequence ID" value="GJN91311.1"/>
    <property type="molecule type" value="Genomic_DNA"/>
</dbReference>